<evidence type="ECO:0000313" key="4">
    <source>
        <dbReference type="Proteomes" id="UP000178759"/>
    </source>
</evidence>
<dbReference type="SUPFAM" id="SSF55347">
    <property type="entry name" value="Glyceraldehyde-3-phosphate dehydrogenase-like, C-terminal domain"/>
    <property type="match status" value="1"/>
</dbReference>
<dbReference type="Gene3D" id="3.30.360.10">
    <property type="entry name" value="Dihydrodipicolinate Reductase, domain 2"/>
    <property type="match status" value="1"/>
</dbReference>
<comment type="caution">
    <text evidence="3">The sequence shown here is derived from an EMBL/GenBank/DDBJ whole genome shotgun (WGS) entry which is preliminary data.</text>
</comment>
<dbReference type="STRING" id="1798392.A3A79_01885"/>
<name>A0A1F6AGX2_9BACT</name>
<dbReference type="SUPFAM" id="SSF51735">
    <property type="entry name" value="NAD(P)-binding Rossmann-fold domains"/>
    <property type="match status" value="1"/>
</dbReference>
<dbReference type="PANTHER" id="PTHR43377:SF6">
    <property type="entry name" value="GFO_IDH_MOCA-LIKE OXIDOREDUCTASE N-TERMINAL DOMAIN-CONTAINING PROTEIN"/>
    <property type="match status" value="1"/>
</dbReference>
<sequence length="335" mass="37113">MTRIGLIGYGYWGPNLARNFSAHPNVQLTWICDMRKHVLSKLPLLYPMTKTTTRASDVFSDPDTDAVVVATPISTHVPLARAALRARKHVLVEKPLAPTGKDAKMLVTLARKKRKILMVDHTYIYTPAVQKIKEIIASGELGKVFFIDSVRTNLGLVQADSNVIFDLATHDFAILDFLFGKNPTVVSATGFSVGGTREEAVAYVSARYGKELFLHTHVSWLYPIKIRTMIFVGTKKMLVFDDVEPSEKIKIYDKGISVSLDPKNRYQMRVGYRTGSVVSPHLPLTEALSGMAKEFIRAIEKNRKPTTDGTSGTNVVSAIEAATKSLRTGGKHIRL</sequence>
<dbReference type="GO" id="GO:0000166">
    <property type="term" value="F:nucleotide binding"/>
    <property type="evidence" value="ECO:0007669"/>
    <property type="project" value="InterPro"/>
</dbReference>
<evidence type="ECO:0000259" key="2">
    <source>
        <dbReference type="Pfam" id="PF22725"/>
    </source>
</evidence>
<dbReference type="EMBL" id="MFJV01000001">
    <property type="protein sequence ID" value="OGG23931.1"/>
    <property type="molecule type" value="Genomic_DNA"/>
</dbReference>
<evidence type="ECO:0000259" key="1">
    <source>
        <dbReference type="Pfam" id="PF01408"/>
    </source>
</evidence>
<reference evidence="3 4" key="1">
    <citation type="journal article" date="2016" name="Nat. Commun.">
        <title>Thousands of microbial genomes shed light on interconnected biogeochemical processes in an aquifer system.</title>
        <authorList>
            <person name="Anantharaman K."/>
            <person name="Brown C.T."/>
            <person name="Hug L.A."/>
            <person name="Sharon I."/>
            <person name="Castelle C.J."/>
            <person name="Probst A.J."/>
            <person name="Thomas B.C."/>
            <person name="Singh A."/>
            <person name="Wilkins M.J."/>
            <person name="Karaoz U."/>
            <person name="Brodie E.L."/>
            <person name="Williams K.H."/>
            <person name="Hubbard S.S."/>
            <person name="Banfield J.F."/>
        </authorList>
    </citation>
    <scope>NUCLEOTIDE SEQUENCE [LARGE SCALE GENOMIC DNA]</scope>
</reference>
<accession>A0A1F6AGX2</accession>
<dbReference type="Proteomes" id="UP000178759">
    <property type="component" value="Unassembled WGS sequence"/>
</dbReference>
<dbReference type="Pfam" id="PF22725">
    <property type="entry name" value="GFO_IDH_MocA_C3"/>
    <property type="match status" value="1"/>
</dbReference>
<dbReference type="PANTHER" id="PTHR43377">
    <property type="entry name" value="BILIVERDIN REDUCTASE A"/>
    <property type="match status" value="1"/>
</dbReference>
<dbReference type="InterPro" id="IPR000683">
    <property type="entry name" value="Gfo/Idh/MocA-like_OxRdtase_N"/>
</dbReference>
<organism evidence="3 4">
    <name type="scientific">Candidatus Gottesmanbacteria bacterium RIFCSPLOWO2_01_FULL_43_11b</name>
    <dbReference type="NCBI Taxonomy" id="1798392"/>
    <lineage>
        <taxon>Bacteria</taxon>
        <taxon>Candidatus Gottesmaniibacteriota</taxon>
    </lineage>
</organism>
<protein>
    <recommendedName>
        <fullName evidence="5">Oxidoreductase</fullName>
    </recommendedName>
</protein>
<evidence type="ECO:0008006" key="5">
    <source>
        <dbReference type="Google" id="ProtNLM"/>
    </source>
</evidence>
<dbReference type="InterPro" id="IPR055170">
    <property type="entry name" value="GFO_IDH_MocA-like_dom"/>
</dbReference>
<proteinExistence type="predicted"/>
<dbReference type="InterPro" id="IPR036291">
    <property type="entry name" value="NAD(P)-bd_dom_sf"/>
</dbReference>
<feature type="domain" description="Gfo/Idh/MocA-like oxidoreductase N-terminal" evidence="1">
    <location>
        <begin position="3"/>
        <end position="121"/>
    </location>
</feature>
<feature type="domain" description="GFO/IDH/MocA-like oxidoreductase" evidence="2">
    <location>
        <begin position="129"/>
        <end position="238"/>
    </location>
</feature>
<gene>
    <name evidence="3" type="ORF">A3A79_01885</name>
</gene>
<dbReference type="AlphaFoldDB" id="A0A1F6AGX2"/>
<dbReference type="Gene3D" id="3.40.50.720">
    <property type="entry name" value="NAD(P)-binding Rossmann-like Domain"/>
    <property type="match status" value="1"/>
</dbReference>
<dbReference type="Pfam" id="PF01408">
    <property type="entry name" value="GFO_IDH_MocA"/>
    <property type="match status" value="1"/>
</dbReference>
<evidence type="ECO:0000313" key="3">
    <source>
        <dbReference type="EMBL" id="OGG23931.1"/>
    </source>
</evidence>
<dbReference type="InterPro" id="IPR051450">
    <property type="entry name" value="Gfo/Idh/MocA_Oxidoreductases"/>
</dbReference>